<dbReference type="PROSITE" id="PS50110">
    <property type="entry name" value="RESPONSE_REGULATORY"/>
    <property type="match status" value="1"/>
</dbReference>
<dbReference type="Pfam" id="PF00072">
    <property type="entry name" value="Response_reg"/>
    <property type="match status" value="1"/>
</dbReference>
<dbReference type="OrthoDB" id="9788090at2"/>
<evidence type="ECO:0000256" key="5">
    <source>
        <dbReference type="PROSITE-ProRule" id="PRU00169"/>
    </source>
</evidence>
<evidence type="ECO:0000256" key="2">
    <source>
        <dbReference type="ARBA" id="ARBA00023012"/>
    </source>
</evidence>
<dbReference type="SMART" id="SM00448">
    <property type="entry name" value="REC"/>
    <property type="match status" value="1"/>
</dbReference>
<keyword evidence="3" id="KW-0805">Transcription regulation</keyword>
<dbReference type="InterPro" id="IPR011006">
    <property type="entry name" value="CheY-like_superfamily"/>
</dbReference>
<dbReference type="InterPro" id="IPR050595">
    <property type="entry name" value="Bact_response_regulator"/>
</dbReference>
<dbReference type="KEGG" id="dbr:Deba_2964"/>
<evidence type="ECO:0000256" key="4">
    <source>
        <dbReference type="ARBA" id="ARBA00023163"/>
    </source>
</evidence>
<feature type="domain" description="Response regulatory" evidence="7">
    <location>
        <begin position="5"/>
        <end position="119"/>
    </location>
</feature>
<dbReference type="Gene3D" id="3.40.50.2300">
    <property type="match status" value="1"/>
</dbReference>
<keyword evidence="1 5" id="KW-0597">Phosphoprotein</keyword>
<evidence type="ECO:0000256" key="1">
    <source>
        <dbReference type="ARBA" id="ARBA00022553"/>
    </source>
</evidence>
<dbReference type="RefSeq" id="WP_013259754.1">
    <property type="nucleotide sequence ID" value="NC_014365.1"/>
</dbReference>
<feature type="coiled-coil region" evidence="6">
    <location>
        <begin position="108"/>
        <end position="135"/>
    </location>
</feature>
<evidence type="ECO:0000313" key="9">
    <source>
        <dbReference type="Proteomes" id="UP000009047"/>
    </source>
</evidence>
<dbReference type="AlphaFoldDB" id="E1QKV8"/>
<evidence type="ECO:0000256" key="3">
    <source>
        <dbReference type="ARBA" id="ARBA00023015"/>
    </source>
</evidence>
<accession>E1QKV8</accession>
<dbReference type="PANTHER" id="PTHR44591:SF14">
    <property type="entry name" value="PROTEIN PILG"/>
    <property type="match status" value="1"/>
</dbReference>
<sequence>MPIMKLLLVDDEERFLQTTAKLLVKKGYEPLTATSGAAALELMEAKHVDVVILDVKMPGMDGVETLKHIKTRFPLVEVIMLTGHGTIDSAVEGMRTGAFDYLTKPCEIEELMTKADEAYAKRQQMEEKIRLAQMRKAIHSPREVVKETDQGGWSQS</sequence>
<dbReference type="InterPro" id="IPR001789">
    <property type="entry name" value="Sig_transdc_resp-reg_receiver"/>
</dbReference>
<dbReference type="Proteomes" id="UP000009047">
    <property type="component" value="Chromosome"/>
</dbReference>
<evidence type="ECO:0000259" key="7">
    <source>
        <dbReference type="PROSITE" id="PS50110"/>
    </source>
</evidence>
<keyword evidence="6" id="KW-0175">Coiled coil</keyword>
<dbReference type="PANTHER" id="PTHR44591">
    <property type="entry name" value="STRESS RESPONSE REGULATOR PROTEIN 1"/>
    <property type="match status" value="1"/>
</dbReference>
<protein>
    <submittedName>
        <fullName evidence="8">Response regulator receiver protein</fullName>
    </submittedName>
</protein>
<keyword evidence="4" id="KW-0804">Transcription</keyword>
<reference evidence="8 9" key="1">
    <citation type="journal article" date="2010" name="Stand. Genomic Sci.">
        <title>Complete genome sequence of Desulfarculus baarsii type strain (2st14).</title>
        <authorList>
            <person name="Sun H."/>
            <person name="Spring S."/>
            <person name="Lapidus A."/>
            <person name="Davenport K."/>
            <person name="Del Rio T.G."/>
            <person name="Tice H."/>
            <person name="Nolan M."/>
            <person name="Copeland A."/>
            <person name="Cheng J.F."/>
            <person name="Lucas S."/>
            <person name="Tapia R."/>
            <person name="Goodwin L."/>
            <person name="Pitluck S."/>
            <person name="Ivanova N."/>
            <person name="Pagani I."/>
            <person name="Mavromatis K."/>
            <person name="Ovchinnikova G."/>
            <person name="Pati A."/>
            <person name="Chen A."/>
            <person name="Palaniappan K."/>
            <person name="Hauser L."/>
            <person name="Chang Y.J."/>
            <person name="Jeffries C.D."/>
            <person name="Detter J.C."/>
            <person name="Han C."/>
            <person name="Rohde M."/>
            <person name="Brambilla E."/>
            <person name="Goker M."/>
            <person name="Woyke T."/>
            <person name="Bristow J."/>
            <person name="Eisen J.A."/>
            <person name="Markowitz V."/>
            <person name="Hugenholtz P."/>
            <person name="Kyrpides N.C."/>
            <person name="Klenk H.P."/>
            <person name="Land M."/>
        </authorList>
    </citation>
    <scope>NUCLEOTIDE SEQUENCE [LARGE SCALE GENOMIC DNA]</scope>
    <source>
        <strain evidence="9">ATCC 33931 / DSM 2075 / LMG 7858 / VKM B-1802 / 2st14</strain>
    </source>
</reference>
<feature type="modified residue" description="4-aspartylphosphate" evidence="5">
    <location>
        <position position="54"/>
    </location>
</feature>
<keyword evidence="9" id="KW-1185">Reference proteome</keyword>
<dbReference type="HOGENOM" id="CLU_000445_69_8_7"/>
<name>E1QKV8_DESB2</name>
<gene>
    <name evidence="8" type="ordered locus">Deba_2964</name>
</gene>
<dbReference type="EMBL" id="CP002085">
    <property type="protein sequence ID" value="ADK86317.1"/>
    <property type="molecule type" value="Genomic_DNA"/>
</dbReference>
<keyword evidence="2" id="KW-0902">Two-component regulatory system</keyword>
<dbReference type="eggNOG" id="COG2204">
    <property type="taxonomic scope" value="Bacteria"/>
</dbReference>
<proteinExistence type="predicted"/>
<organism evidence="8 9">
    <name type="scientific">Desulfarculus baarsii (strain ATCC 33931 / DSM 2075 / LMG 7858 / VKM B-1802 / 2st14)</name>
    <dbReference type="NCBI Taxonomy" id="644282"/>
    <lineage>
        <taxon>Bacteria</taxon>
        <taxon>Pseudomonadati</taxon>
        <taxon>Thermodesulfobacteriota</taxon>
        <taxon>Desulfarculia</taxon>
        <taxon>Desulfarculales</taxon>
        <taxon>Desulfarculaceae</taxon>
        <taxon>Desulfarculus</taxon>
    </lineage>
</organism>
<evidence type="ECO:0000313" key="8">
    <source>
        <dbReference type="EMBL" id="ADK86317.1"/>
    </source>
</evidence>
<dbReference type="STRING" id="644282.Deba_2964"/>
<dbReference type="FunFam" id="3.40.50.2300:FF:000018">
    <property type="entry name" value="DNA-binding transcriptional regulator NtrC"/>
    <property type="match status" value="1"/>
</dbReference>
<evidence type="ECO:0000256" key="6">
    <source>
        <dbReference type="SAM" id="Coils"/>
    </source>
</evidence>
<dbReference type="SUPFAM" id="SSF52172">
    <property type="entry name" value="CheY-like"/>
    <property type="match status" value="1"/>
</dbReference>
<dbReference type="GO" id="GO:0000160">
    <property type="term" value="P:phosphorelay signal transduction system"/>
    <property type="evidence" value="ECO:0007669"/>
    <property type="project" value="UniProtKB-KW"/>
</dbReference>